<dbReference type="SMART" id="SM00899">
    <property type="entry name" value="FeoA"/>
    <property type="match status" value="1"/>
</dbReference>
<evidence type="ECO:0000259" key="2">
    <source>
        <dbReference type="SMART" id="SM00899"/>
    </source>
</evidence>
<organism evidence="3 4">
    <name type="scientific">Alterisphingorhabdus coralli</name>
    <dbReference type="NCBI Taxonomy" id="3071408"/>
    <lineage>
        <taxon>Bacteria</taxon>
        <taxon>Pseudomonadati</taxon>
        <taxon>Pseudomonadota</taxon>
        <taxon>Alphaproteobacteria</taxon>
        <taxon>Sphingomonadales</taxon>
        <taxon>Sphingomonadaceae</taxon>
        <taxon>Alterisphingorhabdus (ex Yan et al. 2024)</taxon>
    </lineage>
</organism>
<dbReference type="Pfam" id="PF04023">
    <property type="entry name" value="FeoA"/>
    <property type="match status" value="1"/>
</dbReference>
<accession>A0AA97F749</accession>
<dbReference type="KEGG" id="acoa:RB602_00295"/>
<proteinExistence type="predicted"/>
<dbReference type="Gene3D" id="2.30.30.90">
    <property type="match status" value="1"/>
</dbReference>
<name>A0AA97F749_9SPHN</name>
<reference evidence="3 4" key="1">
    <citation type="submission" date="2023-10" db="EMBL/GenBank/DDBJ databases">
        <title>Complete genome sequence of a Sphingomonadaceae bacterium.</title>
        <authorList>
            <person name="Yan C."/>
        </authorList>
    </citation>
    <scope>NUCLEOTIDE SEQUENCE [LARGE SCALE GENOMIC DNA]</scope>
    <source>
        <strain evidence="3 4">SCSIO 66989</strain>
    </source>
</reference>
<gene>
    <name evidence="3" type="ORF">RB602_00295</name>
</gene>
<dbReference type="EMBL" id="CP136594">
    <property type="protein sequence ID" value="WOE75193.1"/>
    <property type="molecule type" value="Genomic_DNA"/>
</dbReference>
<evidence type="ECO:0000313" key="4">
    <source>
        <dbReference type="Proteomes" id="UP001302429"/>
    </source>
</evidence>
<dbReference type="SUPFAM" id="SSF50037">
    <property type="entry name" value="C-terminal domain of transcriptional repressors"/>
    <property type="match status" value="1"/>
</dbReference>
<dbReference type="InterPro" id="IPR038157">
    <property type="entry name" value="FeoA_core_dom"/>
</dbReference>
<dbReference type="AlphaFoldDB" id="A0AA97F749"/>
<dbReference type="InterPro" id="IPR008988">
    <property type="entry name" value="Transcriptional_repressor_C"/>
</dbReference>
<dbReference type="Proteomes" id="UP001302429">
    <property type="component" value="Chromosome"/>
</dbReference>
<sequence length="87" mass="9660">MFLDQLSPGHSAEITDIAWDQLSDDEGRRLRALGIYEGQRVAVRHRGVFFGRDPIALDIGRTTIAIRRMHARLIGVAEATSAEETGQ</sequence>
<keyword evidence="1" id="KW-0408">Iron</keyword>
<evidence type="ECO:0000313" key="3">
    <source>
        <dbReference type="EMBL" id="WOE75193.1"/>
    </source>
</evidence>
<feature type="domain" description="Ferrous iron transporter FeoA-like" evidence="2">
    <location>
        <begin position="1"/>
        <end position="78"/>
    </location>
</feature>
<evidence type="ECO:0000256" key="1">
    <source>
        <dbReference type="ARBA" id="ARBA00023004"/>
    </source>
</evidence>
<dbReference type="GO" id="GO:0046914">
    <property type="term" value="F:transition metal ion binding"/>
    <property type="evidence" value="ECO:0007669"/>
    <property type="project" value="InterPro"/>
</dbReference>
<dbReference type="InterPro" id="IPR007167">
    <property type="entry name" value="Fe-transptr_FeoA-like"/>
</dbReference>
<dbReference type="RefSeq" id="WP_317081881.1">
    <property type="nucleotide sequence ID" value="NZ_CP136594.1"/>
</dbReference>
<keyword evidence="4" id="KW-1185">Reference proteome</keyword>
<protein>
    <submittedName>
        <fullName evidence="3">FeoA family protein</fullName>
    </submittedName>
</protein>